<dbReference type="EMBL" id="JBEPCV010000001">
    <property type="protein sequence ID" value="MER6902206.1"/>
    <property type="molecule type" value="Genomic_DNA"/>
</dbReference>
<evidence type="ECO:0000256" key="5">
    <source>
        <dbReference type="PROSITE-ProRule" id="PRU00335"/>
    </source>
</evidence>
<dbReference type="InterPro" id="IPR003012">
    <property type="entry name" value="Tet_transcr_reg_TetR"/>
</dbReference>
<evidence type="ECO:0000256" key="4">
    <source>
        <dbReference type="ARBA" id="ARBA00023163"/>
    </source>
</evidence>
<feature type="DNA-binding region" description="H-T-H motif" evidence="5">
    <location>
        <begin position="31"/>
        <end position="50"/>
    </location>
</feature>
<keyword evidence="1" id="KW-0678">Repressor</keyword>
<evidence type="ECO:0000313" key="7">
    <source>
        <dbReference type="EMBL" id="MER6902206.1"/>
    </source>
</evidence>
<dbReference type="PANTHER" id="PTHR30055">
    <property type="entry name" value="HTH-TYPE TRANSCRIPTIONAL REGULATOR RUTR"/>
    <property type="match status" value="1"/>
</dbReference>
<dbReference type="InterPro" id="IPR050109">
    <property type="entry name" value="HTH-type_TetR-like_transc_reg"/>
</dbReference>
<dbReference type="Pfam" id="PF02909">
    <property type="entry name" value="TetR_C_1"/>
    <property type="match status" value="1"/>
</dbReference>
<protein>
    <submittedName>
        <fullName evidence="7">TetR/AcrR family transcriptional regulator</fullName>
    </submittedName>
</protein>
<accession>A0ABV1V867</accession>
<evidence type="ECO:0000256" key="2">
    <source>
        <dbReference type="ARBA" id="ARBA00023015"/>
    </source>
</evidence>
<name>A0ABV1V867_9ACTN</name>
<evidence type="ECO:0000259" key="6">
    <source>
        <dbReference type="PROSITE" id="PS50977"/>
    </source>
</evidence>
<keyword evidence="2" id="KW-0805">Transcription regulation</keyword>
<evidence type="ECO:0000313" key="8">
    <source>
        <dbReference type="Proteomes" id="UP001490330"/>
    </source>
</evidence>
<comment type="caution">
    <text evidence="7">The sequence shown here is derived from an EMBL/GenBank/DDBJ whole genome shotgun (WGS) entry which is preliminary data.</text>
</comment>
<dbReference type="InterPro" id="IPR036271">
    <property type="entry name" value="Tet_transcr_reg_TetR-rel_C_sf"/>
</dbReference>
<proteinExistence type="predicted"/>
<dbReference type="InterPro" id="IPR009057">
    <property type="entry name" value="Homeodomain-like_sf"/>
</dbReference>
<gene>
    <name evidence="7" type="ORF">ABT322_00235</name>
</gene>
<dbReference type="InterPro" id="IPR001647">
    <property type="entry name" value="HTH_TetR"/>
</dbReference>
<dbReference type="PRINTS" id="PR00455">
    <property type="entry name" value="HTHTETR"/>
</dbReference>
<keyword evidence="8" id="KW-1185">Reference proteome</keyword>
<dbReference type="Gene3D" id="1.10.10.60">
    <property type="entry name" value="Homeodomain-like"/>
    <property type="match status" value="1"/>
</dbReference>
<keyword evidence="4" id="KW-0804">Transcription</keyword>
<organism evidence="7 8">
    <name type="scientific">Streptomyces flaveolus</name>
    <dbReference type="NCBI Taxonomy" id="67297"/>
    <lineage>
        <taxon>Bacteria</taxon>
        <taxon>Bacillati</taxon>
        <taxon>Actinomycetota</taxon>
        <taxon>Actinomycetes</taxon>
        <taxon>Kitasatosporales</taxon>
        <taxon>Streptomycetaceae</taxon>
        <taxon>Streptomyces</taxon>
    </lineage>
</organism>
<evidence type="ECO:0000256" key="3">
    <source>
        <dbReference type="ARBA" id="ARBA00023125"/>
    </source>
</evidence>
<keyword evidence="3 5" id="KW-0238">DNA-binding</keyword>
<dbReference type="Pfam" id="PF00440">
    <property type="entry name" value="TetR_N"/>
    <property type="match status" value="1"/>
</dbReference>
<dbReference type="Gene3D" id="1.10.357.10">
    <property type="entry name" value="Tetracycline Repressor, domain 2"/>
    <property type="match status" value="1"/>
</dbReference>
<feature type="domain" description="HTH tetR-type" evidence="6">
    <location>
        <begin position="8"/>
        <end position="68"/>
    </location>
</feature>
<dbReference type="PANTHER" id="PTHR30055:SF151">
    <property type="entry name" value="TRANSCRIPTIONAL REGULATORY PROTEIN"/>
    <property type="match status" value="1"/>
</dbReference>
<evidence type="ECO:0000256" key="1">
    <source>
        <dbReference type="ARBA" id="ARBA00022491"/>
    </source>
</evidence>
<dbReference type="PROSITE" id="PS50977">
    <property type="entry name" value="HTH_TETR_2"/>
    <property type="match status" value="1"/>
</dbReference>
<dbReference type="PRINTS" id="PR00400">
    <property type="entry name" value="TETREPRESSOR"/>
</dbReference>
<reference evidence="7 8" key="1">
    <citation type="submission" date="2024-06" db="EMBL/GenBank/DDBJ databases">
        <title>The Natural Products Discovery Center: Release of the First 8490 Sequenced Strains for Exploring Actinobacteria Biosynthetic Diversity.</title>
        <authorList>
            <person name="Kalkreuter E."/>
            <person name="Kautsar S.A."/>
            <person name="Yang D."/>
            <person name="Bader C.D."/>
            <person name="Teijaro C.N."/>
            <person name="Fluegel L."/>
            <person name="Davis C.M."/>
            <person name="Simpson J.R."/>
            <person name="Lauterbach L."/>
            <person name="Steele A.D."/>
            <person name="Gui C."/>
            <person name="Meng S."/>
            <person name="Li G."/>
            <person name="Viehrig K."/>
            <person name="Ye F."/>
            <person name="Su P."/>
            <person name="Kiefer A.F."/>
            <person name="Nichols A."/>
            <person name="Cepeda A.J."/>
            <person name="Yan W."/>
            <person name="Fan B."/>
            <person name="Jiang Y."/>
            <person name="Adhikari A."/>
            <person name="Zheng C.-J."/>
            <person name="Schuster L."/>
            <person name="Cowan T.M."/>
            <person name="Smanski M.J."/>
            <person name="Chevrette M.G."/>
            <person name="De Carvalho L.P.S."/>
            <person name="Shen B."/>
        </authorList>
    </citation>
    <scope>NUCLEOTIDE SEQUENCE [LARGE SCALE GENOMIC DNA]</scope>
    <source>
        <strain evidence="7 8">NPDC000632</strain>
    </source>
</reference>
<dbReference type="SUPFAM" id="SSF46689">
    <property type="entry name" value="Homeodomain-like"/>
    <property type="match status" value="1"/>
</dbReference>
<dbReference type="Proteomes" id="UP001490330">
    <property type="component" value="Unassembled WGS sequence"/>
</dbReference>
<dbReference type="SUPFAM" id="SSF48498">
    <property type="entry name" value="Tetracyclin repressor-like, C-terminal domain"/>
    <property type="match status" value="1"/>
</dbReference>
<dbReference type="RefSeq" id="WP_350714131.1">
    <property type="nucleotide sequence ID" value="NZ_JBEPCO010000001.1"/>
</dbReference>
<sequence>MGTERRAPLDRRRVADTALKLLNEVGLDGLTLRTIARELDVKAPALYWHFKDKQALLDEMATEMYRRMVAEGSLDPGDTWRERLLKSNRGLRASLLGYRDGAKVFSGSRFTGMEHAEQMEDSLRLFTAAGFTLPQAVRATSTTYVYTLGFVTEEQGVAPLPDQRREGYDMDERARRMADFPLSAAAGAEIFADYDRHFEEGLALVIDGIAARYGLD</sequence>
<dbReference type="InterPro" id="IPR004111">
    <property type="entry name" value="Repressor_TetR_C"/>
</dbReference>